<proteinExistence type="predicted"/>
<gene>
    <name evidence="1" type="ORF">BDR25DRAFT_331242</name>
</gene>
<reference evidence="1" key="1">
    <citation type="journal article" date="2020" name="Stud. Mycol.">
        <title>101 Dothideomycetes genomes: a test case for predicting lifestyles and emergence of pathogens.</title>
        <authorList>
            <person name="Haridas S."/>
            <person name="Albert R."/>
            <person name="Binder M."/>
            <person name="Bloem J."/>
            <person name="Labutti K."/>
            <person name="Salamov A."/>
            <person name="Andreopoulos B."/>
            <person name="Baker S."/>
            <person name="Barry K."/>
            <person name="Bills G."/>
            <person name="Bluhm B."/>
            <person name="Cannon C."/>
            <person name="Castanera R."/>
            <person name="Culley D."/>
            <person name="Daum C."/>
            <person name="Ezra D."/>
            <person name="Gonzalez J."/>
            <person name="Henrissat B."/>
            <person name="Kuo A."/>
            <person name="Liang C."/>
            <person name="Lipzen A."/>
            <person name="Lutzoni F."/>
            <person name="Magnuson J."/>
            <person name="Mondo S."/>
            <person name="Nolan M."/>
            <person name="Ohm R."/>
            <person name="Pangilinan J."/>
            <person name="Park H.-J."/>
            <person name="Ramirez L."/>
            <person name="Alfaro M."/>
            <person name="Sun H."/>
            <person name="Tritt A."/>
            <person name="Yoshinaga Y."/>
            <person name="Zwiers L.-H."/>
            <person name="Turgeon B."/>
            <person name="Goodwin S."/>
            <person name="Spatafora J."/>
            <person name="Crous P."/>
            <person name="Grigoriev I."/>
        </authorList>
    </citation>
    <scope>NUCLEOTIDE SEQUENCE</scope>
    <source>
        <strain evidence="1">ATCC 200398</strain>
    </source>
</reference>
<organism evidence="1 2">
    <name type="scientific">Lindgomyces ingoldianus</name>
    <dbReference type="NCBI Taxonomy" id="673940"/>
    <lineage>
        <taxon>Eukaryota</taxon>
        <taxon>Fungi</taxon>
        <taxon>Dikarya</taxon>
        <taxon>Ascomycota</taxon>
        <taxon>Pezizomycotina</taxon>
        <taxon>Dothideomycetes</taxon>
        <taxon>Pleosporomycetidae</taxon>
        <taxon>Pleosporales</taxon>
        <taxon>Lindgomycetaceae</taxon>
        <taxon>Lindgomyces</taxon>
    </lineage>
</organism>
<dbReference type="EMBL" id="MU003494">
    <property type="protein sequence ID" value="KAF2476442.1"/>
    <property type="molecule type" value="Genomic_DNA"/>
</dbReference>
<keyword evidence="2" id="KW-1185">Reference proteome</keyword>
<protein>
    <submittedName>
        <fullName evidence="1">DUF221-domain-containing protein</fullName>
    </submittedName>
</protein>
<evidence type="ECO:0000313" key="2">
    <source>
        <dbReference type="Proteomes" id="UP000799755"/>
    </source>
</evidence>
<accession>A0ACB6RD45</accession>
<evidence type="ECO:0000313" key="1">
    <source>
        <dbReference type="EMBL" id="KAF2476442.1"/>
    </source>
</evidence>
<name>A0ACB6RD45_9PLEO</name>
<sequence>MSGPSSEGRPSVSSEPSATSSHTLGVRFSGSYGNNGQGSSAQRPSLAGSRNSSGSGQSAQGPVSRHVGADLEAESLEGQDFAHRRHRSRRSGGFLLDPTFPTGPRSRDRHHTDVRGGDPKGKRNVHPVHGVDSSGHQERIGVGNRGPSNTSPLSQGVVMGDRGAAEDRTRTDSANGQGHGSGELRIAKNRNSVHEFISATNGTDSSEGQPRVAIDPNQIVHMALNLSESRRRNLSAGQLIAPPNPGSTRVASVAIPPGGSFRNYGAGGSLRQYLNEQRRVSRNISPSAGRNSPSALRHLSTSMPRSASMSFYGQPFSPSESTLARRDKARAYIELRVEYLRLLEYLPPLKPDATAPGNFIVSATNMPGSPHAQLTRTPSHAGSKYELGRVYNPLQYIRNRRSRARERKALHHDPEEFLDIDKVRDWVDKVEHESQRPGYRQQDGVILPLYHNEHHQKKNGPSKPPRPRMGWVVHSEELLADAHWLEQEDNKILIEDHHGRKIFPPKEPPRQDFLQPRASKEYPEKRRRSWVEGLPRLSAELGTGDESDPTSERGRKRRLLPAFRSESPKHKKHGWRASRPQSGSFTDSSDSESGSQKRGSRKPRCVIDINNNTGPLELRMKEMIEKEAEEAKMNHSNVVSPDTPNKWGEGYPDIVNSNTARESLEMAEIPNGSALMDAAVNLKLPLNTRRTEVLFSDSAREPRSSFEDLDTTAPNTPIYSNLSPYIGADLSPPPSRAGSVSKKPKRSKLDIFRSDESTKDKKRGSRQASEEVAEGNAFGSAIFSAPGAVKNLLAHRKNDSVSSLNSPEGAQRKDKDAKDPGSAVNRFFKGVKSEGSKVGGFIFRRDRPVEYTDSESELSHPPVDESDTGEDSAKPKHKLRPSFARNNTGTTIGSMASQNNSRYHLELPSFRSSNQPDIDKAYATDSQLSDHITRQTRDRANNRSPRFDRLAPPRIDLRSISTNSSPGPSRPRSPGAGRERLNRTLERPGGVGRGGLPFTPLANPKILDHPSRQSSTSRPTLEGKRHWSITDESGNTLHRKVSTTGNTITQADIARVRALFLCSGIKAREIFRRAQEKRTCKPPAFLIRAARVANAELIPIPRKEEHVLAARMLTRTLEASTQALHSSADEFRSSSVPNLISTIRDLRFRVESELFPRVRSSGDEAVRITNDVSGTAPLAVKQVSDEIERMIRMRRRRMRWVRRVGWVLVDRLFQDSVRSFEAQNHAPLPPTSHCPNGSASLASIVSAFVPTWVTAMVFIAIFCAVRHRYPKIYAPRTYIGTISKKDHTPSASRSYFDWIHTLRVVPDKFTLYHVSLDAYLFLRFLRTAIFICVVGCCITWPVLMPINATGGGTSTELDKISIGNVTIRKRLYAHAVIAWVFFAFVMFTVARERLWLIGLRQAWSLSKSNAKRLSSRTVLFLSAPKEALEEKNLQRYFSDDAVRCWPATKGGALESLVSDRNAQVKQLEDAEMTLIRRANKKGRKGRRNNDDRNGNYTTYADLPDPLKKSSRPTHWLKTPPEVGKRVDSIEWLRGQIKEKESDIQKTRESYKIPESHGAAAVFVEFGTQAAAQRACQQIASAKLLTLDPRYIGTMPNEIIWENLTIPPARRISQEGIATGLVIATILFWSIPVAFVAAISNVTYLAENYQWLNFLKTLPKSVQGLLTGLVPPLLTSLLSKYVPSIFRYVFKSFGEPTTTSAELKVQKWYYVFQVTQVFLVTTLSSGAAAVVSQIAQNPTSVPALLAKNLPTASNFYLTYFIVQGITSSSDNLLNYSDLLQYLFFDFFVDKTPRDKYNRYTSLRGIAWGKVFPKYTNFAIIAIAYSCIAPLVLGFAAAGLIMFYISYRYMLLFTIQPKVDTKGHSYALALQQILTGIYLAELCLIGLFGIRKATGPSIMIAVLFITTVIYNAAMNRYLMPLEKYLPADLAAEPEDDSDQTPLLSSAEQGEAPHSSESHIQRLGTQARVPPKVLGPIARFFEPHIFASHRAMSVWLKDGDFDKDDVPEYKEGDLKKVYLNPVFTSQTPLIWLARDEMGVSENEVKECEEGGLKTSDQGAWVDGKGTVKWSVEDFSGIPIFKEGIRW</sequence>
<comment type="caution">
    <text evidence="1">The sequence shown here is derived from an EMBL/GenBank/DDBJ whole genome shotgun (WGS) entry which is preliminary data.</text>
</comment>
<dbReference type="Proteomes" id="UP000799755">
    <property type="component" value="Unassembled WGS sequence"/>
</dbReference>